<feature type="transmembrane region" description="Helical" evidence="12">
    <location>
        <begin position="43"/>
        <end position="62"/>
    </location>
</feature>
<dbReference type="NCBIfam" id="TIGR00540">
    <property type="entry name" value="TPR_hemY_coli"/>
    <property type="match status" value="1"/>
</dbReference>
<name>A0ABV7CAU5_9VIBR</name>
<dbReference type="Proteomes" id="UP001595384">
    <property type="component" value="Unassembled WGS sequence"/>
</dbReference>
<comment type="caution">
    <text evidence="14">The sequence shown here is derived from an EMBL/GenBank/DDBJ whole genome shotgun (WGS) entry which is preliminary data.</text>
</comment>
<reference evidence="15" key="1">
    <citation type="journal article" date="2019" name="Int. J. Syst. Evol. Microbiol.">
        <title>The Global Catalogue of Microorganisms (GCM) 10K type strain sequencing project: providing services to taxonomists for standard genome sequencing and annotation.</title>
        <authorList>
            <consortium name="The Broad Institute Genomics Platform"/>
            <consortium name="The Broad Institute Genome Sequencing Center for Infectious Disease"/>
            <person name="Wu L."/>
            <person name="Ma J."/>
        </authorList>
    </citation>
    <scope>NUCLEOTIDE SEQUENCE [LARGE SCALE GENOMIC DNA]</scope>
    <source>
        <strain evidence="15">KCTC 62784</strain>
    </source>
</reference>
<keyword evidence="9 12" id="KW-1133">Transmembrane helix</keyword>
<dbReference type="Gene3D" id="1.25.40.10">
    <property type="entry name" value="Tetratricopeptide repeat domain"/>
    <property type="match status" value="1"/>
</dbReference>
<dbReference type="Pfam" id="PF07719">
    <property type="entry name" value="TPR_2"/>
    <property type="match status" value="1"/>
</dbReference>
<keyword evidence="6 12" id="KW-0812">Transmembrane</keyword>
<gene>
    <name evidence="14" type="ORF">ACFODT_15535</name>
</gene>
<feature type="domain" description="HemY N-terminal" evidence="13">
    <location>
        <begin position="26"/>
        <end position="131"/>
    </location>
</feature>
<evidence type="ECO:0000256" key="6">
    <source>
        <dbReference type="ARBA" id="ARBA00022692"/>
    </source>
</evidence>
<evidence type="ECO:0000256" key="3">
    <source>
        <dbReference type="ARBA" id="ARBA00004744"/>
    </source>
</evidence>
<keyword evidence="5" id="KW-0997">Cell inner membrane</keyword>
<evidence type="ECO:0000259" key="13">
    <source>
        <dbReference type="Pfam" id="PF07219"/>
    </source>
</evidence>
<keyword evidence="11" id="KW-0627">Porphyrin biosynthesis</keyword>
<evidence type="ECO:0000256" key="12">
    <source>
        <dbReference type="SAM" id="Phobius"/>
    </source>
</evidence>
<evidence type="ECO:0000313" key="14">
    <source>
        <dbReference type="EMBL" id="MFC3025217.1"/>
    </source>
</evidence>
<evidence type="ECO:0000256" key="7">
    <source>
        <dbReference type="ARBA" id="ARBA00022737"/>
    </source>
</evidence>
<dbReference type="InterPro" id="IPR010817">
    <property type="entry name" value="HemY_N"/>
</dbReference>
<dbReference type="InterPro" id="IPR011990">
    <property type="entry name" value="TPR-like_helical_dom_sf"/>
</dbReference>
<keyword evidence="15" id="KW-1185">Reference proteome</keyword>
<evidence type="ECO:0000256" key="2">
    <source>
        <dbReference type="ARBA" id="ARBA00004429"/>
    </source>
</evidence>
<dbReference type="RefSeq" id="WP_123017188.1">
    <property type="nucleotide sequence ID" value="NZ_AP024911.1"/>
</dbReference>
<keyword evidence="8" id="KW-0802">TPR repeat</keyword>
<dbReference type="InterPro" id="IPR013105">
    <property type="entry name" value="TPR_2"/>
</dbReference>
<evidence type="ECO:0000256" key="5">
    <source>
        <dbReference type="ARBA" id="ARBA00022519"/>
    </source>
</evidence>
<evidence type="ECO:0000256" key="9">
    <source>
        <dbReference type="ARBA" id="ARBA00022989"/>
    </source>
</evidence>
<keyword evidence="4" id="KW-1003">Cell membrane</keyword>
<proteinExistence type="predicted"/>
<evidence type="ECO:0000256" key="11">
    <source>
        <dbReference type="ARBA" id="ARBA00023244"/>
    </source>
</evidence>
<evidence type="ECO:0000313" key="15">
    <source>
        <dbReference type="Proteomes" id="UP001595384"/>
    </source>
</evidence>
<dbReference type="SUPFAM" id="SSF48452">
    <property type="entry name" value="TPR-like"/>
    <property type="match status" value="2"/>
</dbReference>
<sequence length="391" mass="44541">MIRAILLFIILGVGLFVGSEYSGQQGYVLISIASKTIEMSVTTLVIIVVGLFLAVFACEFILKKILTTTFRTFNWFTIRKIRRSRRLTNEGIIKLIEGDFKQAEKKVSRWAKHHDNPLLCYLMASEAADNLGNTKKRDHYLALASEQDHARLAVELTRAKQQVNDGEIRLGLKTLQSLQPDAPNNPILLNLLKRCYIALHMWQPLIEILPRLIRFNHLTETEETELLQMAHLGALDNIAKRNNSHDLIEHWEALKRHDQKNPVIAAAVAQHLLSVSEGKEALPFMIRVMKKAPSAELYRLMADVPEAQRRDAKNMLIRILEKNDNNAEAHSALAKVYEYQQHWAEAQHHLEKALSIRTSISDYSRLSDVLSQQNKKQAAQDVSRKALSLLP</sequence>
<comment type="pathway">
    <text evidence="3">Porphyrin-containing compound metabolism; protoheme biosynthesis.</text>
</comment>
<organism evidence="14 15">
    <name type="scientific">Vibrio zhugei</name>
    <dbReference type="NCBI Taxonomy" id="2479546"/>
    <lineage>
        <taxon>Bacteria</taxon>
        <taxon>Pseudomonadati</taxon>
        <taxon>Pseudomonadota</taxon>
        <taxon>Gammaproteobacteria</taxon>
        <taxon>Vibrionales</taxon>
        <taxon>Vibrionaceae</taxon>
        <taxon>Vibrio</taxon>
    </lineage>
</organism>
<evidence type="ECO:0000256" key="10">
    <source>
        <dbReference type="ARBA" id="ARBA00023136"/>
    </source>
</evidence>
<comment type="subcellular location">
    <subcellularLocation>
        <location evidence="2">Cell inner membrane</location>
        <topology evidence="2">Multi-pass membrane protein</topology>
    </subcellularLocation>
</comment>
<evidence type="ECO:0000256" key="4">
    <source>
        <dbReference type="ARBA" id="ARBA00022475"/>
    </source>
</evidence>
<evidence type="ECO:0000256" key="8">
    <source>
        <dbReference type="ARBA" id="ARBA00022803"/>
    </source>
</evidence>
<keyword evidence="7" id="KW-0677">Repeat</keyword>
<dbReference type="InterPro" id="IPR005254">
    <property type="entry name" value="Heme_biosyn_assoc_TPR_pro"/>
</dbReference>
<keyword evidence="10 12" id="KW-0472">Membrane</keyword>
<comment type="function">
    <text evidence="1">Involved in a late step of protoheme IX synthesis.</text>
</comment>
<protein>
    <submittedName>
        <fullName evidence="14">Heme biosynthesis HemY N-terminal domain-containing protein</fullName>
    </submittedName>
</protein>
<dbReference type="EMBL" id="JBHRSE010000110">
    <property type="protein sequence ID" value="MFC3025217.1"/>
    <property type="molecule type" value="Genomic_DNA"/>
</dbReference>
<dbReference type="Pfam" id="PF07219">
    <property type="entry name" value="HemY_N"/>
    <property type="match status" value="1"/>
</dbReference>
<evidence type="ECO:0000256" key="1">
    <source>
        <dbReference type="ARBA" id="ARBA00002962"/>
    </source>
</evidence>
<accession>A0ABV7CAU5</accession>